<organism evidence="2 3">
    <name type="scientific">Sporothrix brasiliensis 5110</name>
    <dbReference type="NCBI Taxonomy" id="1398154"/>
    <lineage>
        <taxon>Eukaryota</taxon>
        <taxon>Fungi</taxon>
        <taxon>Dikarya</taxon>
        <taxon>Ascomycota</taxon>
        <taxon>Pezizomycotina</taxon>
        <taxon>Sordariomycetes</taxon>
        <taxon>Sordariomycetidae</taxon>
        <taxon>Ophiostomatales</taxon>
        <taxon>Ophiostomataceae</taxon>
        <taxon>Sporothrix</taxon>
    </lineage>
</organism>
<dbReference type="GeneID" id="63673499"/>
<dbReference type="AlphaFoldDB" id="A0A0C2EWC4"/>
<proteinExistence type="predicted"/>
<feature type="compositionally biased region" description="Basic and acidic residues" evidence="1">
    <location>
        <begin position="221"/>
        <end position="234"/>
    </location>
</feature>
<evidence type="ECO:0000313" key="2">
    <source>
        <dbReference type="EMBL" id="KIH90879.1"/>
    </source>
</evidence>
<feature type="compositionally biased region" description="Basic and acidic residues" evidence="1">
    <location>
        <begin position="492"/>
        <end position="509"/>
    </location>
</feature>
<dbReference type="RefSeq" id="XP_040618889.1">
    <property type="nucleotide sequence ID" value="XM_040758578.1"/>
</dbReference>
<feature type="region of interest" description="Disordered" evidence="1">
    <location>
        <begin position="221"/>
        <end position="264"/>
    </location>
</feature>
<evidence type="ECO:0000313" key="3">
    <source>
        <dbReference type="Proteomes" id="UP000031575"/>
    </source>
</evidence>
<protein>
    <submittedName>
        <fullName evidence="2">Uncharacterized protein</fullName>
    </submittedName>
</protein>
<dbReference type="VEuPathDB" id="FungiDB:SPBR_00259"/>
<feature type="region of interest" description="Disordered" evidence="1">
    <location>
        <begin position="105"/>
        <end position="177"/>
    </location>
</feature>
<name>A0A0C2EWC4_9PEZI</name>
<dbReference type="Proteomes" id="UP000031575">
    <property type="component" value="Unassembled WGS sequence"/>
</dbReference>
<feature type="compositionally biased region" description="Basic and acidic residues" evidence="1">
    <location>
        <begin position="424"/>
        <end position="438"/>
    </location>
</feature>
<dbReference type="HOGENOM" id="CLU_419303_0_0_1"/>
<gene>
    <name evidence="2" type="ORF">SPBR_00259</name>
</gene>
<feature type="region of interest" description="Disordered" evidence="1">
    <location>
        <begin position="387"/>
        <end position="571"/>
    </location>
</feature>
<feature type="compositionally biased region" description="Gly residues" evidence="1">
    <location>
        <begin position="105"/>
        <end position="118"/>
    </location>
</feature>
<reference evidence="2 3" key="1">
    <citation type="journal article" date="2014" name="BMC Genomics">
        <title>Comparative genomics of the major fungal agents of human and animal Sporotrichosis: Sporothrix schenckii and Sporothrix brasiliensis.</title>
        <authorList>
            <person name="Teixeira M.M."/>
            <person name="de Almeida L.G."/>
            <person name="Kubitschek-Barreira P."/>
            <person name="Alves F.L."/>
            <person name="Kioshima E.S."/>
            <person name="Abadio A.K."/>
            <person name="Fernandes L."/>
            <person name="Derengowski L.S."/>
            <person name="Ferreira K.S."/>
            <person name="Souza R.C."/>
            <person name="Ruiz J.C."/>
            <person name="de Andrade N.C."/>
            <person name="Paes H.C."/>
            <person name="Nicola A.M."/>
            <person name="Albuquerque P."/>
            <person name="Gerber A.L."/>
            <person name="Martins V.P."/>
            <person name="Peconick L.D."/>
            <person name="Neto A.V."/>
            <person name="Chaucanez C.B."/>
            <person name="Silva P.A."/>
            <person name="Cunha O.L."/>
            <person name="de Oliveira F.F."/>
            <person name="dos Santos T.C."/>
            <person name="Barros A.L."/>
            <person name="Soares M.A."/>
            <person name="de Oliveira L.M."/>
            <person name="Marini M.M."/>
            <person name="Villalobos-Duno H."/>
            <person name="Cunha M.M."/>
            <person name="de Hoog S."/>
            <person name="da Silveira J.F."/>
            <person name="Henrissat B."/>
            <person name="Nino-Vega G.A."/>
            <person name="Cisalpino P.S."/>
            <person name="Mora-Montes H.M."/>
            <person name="Almeida S.R."/>
            <person name="Stajich J.E."/>
            <person name="Lopes-Bezerra L.M."/>
            <person name="Vasconcelos A.T."/>
            <person name="Felipe M.S."/>
        </authorList>
    </citation>
    <scope>NUCLEOTIDE SEQUENCE [LARGE SCALE GENOMIC DNA]</scope>
    <source>
        <strain evidence="2 3">5110</strain>
    </source>
</reference>
<sequence length="654" mass="69566">MENDWQTFLSDGLRVDHLRPPTHLQIHGGSKMVKGGQEAVVLVLVGVDVVLEVDLNLVVHLLVNVVAADAGDDGDNAKGQRRKRRRAHAHNVRLLVRLAGGGDDGVGDAGNRLEGGGAERQCGQQGIDRGCGQAGGRGRGGDERLHVLGGDVGQDGREDGDGDGAAGEARHAGETPGDAELDLVGAELHKGNRQILGPAEPDLLDEHEGNDEALALGRHQPHEGAKEDHDEHGARQGPAPVADAGAEDGQQEGAEAQAEVGRQRQHDLVAEARVGVGEEDVDHGRVDDVDGIVEHGDDKGGHKRRRQVAAPALGEDARGRQRLLEGHKRLVQGKDEQRAEAGHERAHDLGVARGQLDRVVDADERQHGGNREQQGAAVVELAHGLAERQTARVGRRVVVQKQAEERERGGNGRAVKQPAPGGRADGHGEAAGHRAHDSTKKHKQVGNDNGNVAPLVGQQLGQRKGGELRVARAKPNQAHGRQHGRVVLGGAADKEADKQQHVAARDEPAPAKQIAVGAADHKRNRDRDQVDRDVPRVRRRVAEQRGDGGRARVDGRHDPKGNAVAGRQNKDDYPRLEGDVVVFVVFGNVAVRRRGAGRTAAFGALDGGLFVVVRAHSRRGLVLGRAVLRGSRSGHLVSDGCLGRLRVSHGEKIK</sequence>
<comment type="caution">
    <text evidence="2">The sequence shown here is derived from an EMBL/GenBank/DDBJ whole genome shotgun (WGS) entry which is preliminary data.</text>
</comment>
<feature type="compositionally biased region" description="Basic and acidic residues" evidence="1">
    <location>
        <begin position="519"/>
        <end position="560"/>
    </location>
</feature>
<accession>A0A0C2EWC4</accession>
<dbReference type="EMBL" id="AWTV01000008">
    <property type="protein sequence ID" value="KIH90879.1"/>
    <property type="molecule type" value="Genomic_DNA"/>
</dbReference>
<keyword evidence="3" id="KW-1185">Reference proteome</keyword>
<evidence type="ECO:0000256" key="1">
    <source>
        <dbReference type="SAM" id="MobiDB-lite"/>
    </source>
</evidence>